<keyword evidence="4" id="KW-1003">Cell membrane</keyword>
<dbReference type="InterPro" id="IPR050388">
    <property type="entry name" value="ABC_Ni/Peptide_Import"/>
</dbReference>
<dbReference type="GO" id="GO:0016887">
    <property type="term" value="F:ATP hydrolysis activity"/>
    <property type="evidence" value="ECO:0007669"/>
    <property type="project" value="InterPro"/>
</dbReference>
<dbReference type="Pfam" id="PF08352">
    <property type="entry name" value="oligo_HPY"/>
    <property type="match status" value="1"/>
</dbReference>
<keyword evidence="6 9" id="KW-0067">ATP-binding</keyword>
<dbReference type="InterPro" id="IPR003593">
    <property type="entry name" value="AAA+_ATPase"/>
</dbReference>
<keyword evidence="10" id="KW-1185">Reference proteome</keyword>
<dbReference type="PANTHER" id="PTHR43297:SF2">
    <property type="entry name" value="DIPEPTIDE TRANSPORT ATP-BINDING PROTEIN DPPD"/>
    <property type="match status" value="1"/>
</dbReference>
<feature type="domain" description="ABC transporter" evidence="8">
    <location>
        <begin position="27"/>
        <end position="277"/>
    </location>
</feature>
<dbReference type="Pfam" id="PF00005">
    <property type="entry name" value="ABC_tran"/>
    <property type="match status" value="1"/>
</dbReference>
<dbReference type="PROSITE" id="PS00211">
    <property type="entry name" value="ABC_TRANSPORTER_1"/>
    <property type="match status" value="1"/>
</dbReference>
<dbReference type="GO" id="GO:0005524">
    <property type="term" value="F:ATP binding"/>
    <property type="evidence" value="ECO:0007669"/>
    <property type="project" value="UniProtKB-KW"/>
</dbReference>
<comment type="caution">
    <text evidence="9">The sequence shown here is derived from an EMBL/GenBank/DDBJ whole genome shotgun (WGS) entry which is preliminary data.</text>
</comment>
<dbReference type="AlphaFoldDB" id="A0A5M7CAS1"/>
<dbReference type="NCBIfam" id="TIGR01727">
    <property type="entry name" value="oligo_HPY"/>
    <property type="match status" value="1"/>
</dbReference>
<evidence type="ECO:0000256" key="2">
    <source>
        <dbReference type="ARBA" id="ARBA00005417"/>
    </source>
</evidence>
<dbReference type="GO" id="GO:0005886">
    <property type="term" value="C:plasma membrane"/>
    <property type="evidence" value="ECO:0007669"/>
    <property type="project" value="UniProtKB-SubCell"/>
</dbReference>
<proteinExistence type="inferred from homology"/>
<dbReference type="PROSITE" id="PS50893">
    <property type="entry name" value="ABC_TRANSPORTER_2"/>
    <property type="match status" value="1"/>
</dbReference>
<dbReference type="SUPFAM" id="SSF52540">
    <property type="entry name" value="P-loop containing nucleoside triphosphate hydrolases"/>
    <property type="match status" value="1"/>
</dbReference>
<comment type="subcellular location">
    <subcellularLocation>
        <location evidence="1">Cell membrane</location>
        <topology evidence="1">Peripheral membrane protein</topology>
    </subcellularLocation>
</comment>
<evidence type="ECO:0000256" key="4">
    <source>
        <dbReference type="ARBA" id="ARBA00022475"/>
    </source>
</evidence>
<organism evidence="9 10">
    <name type="scientific">Saccharopolyspora hirsuta</name>
    <dbReference type="NCBI Taxonomy" id="1837"/>
    <lineage>
        <taxon>Bacteria</taxon>
        <taxon>Bacillati</taxon>
        <taxon>Actinomycetota</taxon>
        <taxon>Actinomycetes</taxon>
        <taxon>Pseudonocardiales</taxon>
        <taxon>Pseudonocardiaceae</taxon>
        <taxon>Saccharopolyspora</taxon>
    </lineage>
</organism>
<evidence type="ECO:0000259" key="8">
    <source>
        <dbReference type="PROSITE" id="PS50893"/>
    </source>
</evidence>
<dbReference type="GO" id="GO:0015833">
    <property type="term" value="P:peptide transport"/>
    <property type="evidence" value="ECO:0007669"/>
    <property type="project" value="InterPro"/>
</dbReference>
<keyword evidence="3" id="KW-0813">Transport</keyword>
<evidence type="ECO:0000256" key="1">
    <source>
        <dbReference type="ARBA" id="ARBA00004202"/>
    </source>
</evidence>
<evidence type="ECO:0000256" key="3">
    <source>
        <dbReference type="ARBA" id="ARBA00022448"/>
    </source>
</evidence>
<gene>
    <name evidence="9" type="ORF">F1721_02255</name>
</gene>
<keyword evidence="7" id="KW-0472">Membrane</keyword>
<dbReference type="InterPro" id="IPR003439">
    <property type="entry name" value="ABC_transporter-like_ATP-bd"/>
</dbReference>
<dbReference type="FunFam" id="3.40.50.300:FF:000016">
    <property type="entry name" value="Oligopeptide ABC transporter ATP-binding component"/>
    <property type="match status" value="1"/>
</dbReference>
<evidence type="ECO:0000256" key="7">
    <source>
        <dbReference type="ARBA" id="ARBA00023136"/>
    </source>
</evidence>
<reference evidence="9 10" key="1">
    <citation type="submission" date="2019-09" db="EMBL/GenBank/DDBJ databases">
        <title>Draft genome sequence of the thermophilic Saccharopolyspora hirsuta VKM Ac-666T.</title>
        <authorList>
            <person name="Lobastova T.G."/>
            <person name="Fokina V."/>
            <person name="Bragin E.Y."/>
            <person name="Shtratnikova V.Y."/>
            <person name="Starodumova I.P."/>
            <person name="Tarlachkov S.V."/>
            <person name="Donova M.V."/>
        </authorList>
    </citation>
    <scope>NUCLEOTIDE SEQUENCE [LARGE SCALE GENOMIC DNA]</scope>
    <source>
        <strain evidence="9 10">VKM Ac-666</strain>
    </source>
</reference>
<accession>A0A5M7CAS1</accession>
<keyword evidence="5" id="KW-0547">Nucleotide-binding</keyword>
<dbReference type="InterPro" id="IPR017871">
    <property type="entry name" value="ABC_transporter-like_CS"/>
</dbReference>
<sequence>MLLRVPAITPLGRPALTLPRSSADHVLEVEQLTISFPAGKSRTTAVRDVSFSVSPGEILGMAGESGSGKSLTALAVMGLLPAPPARITGRIRFDGTDLLRLPERARQALRGDELGMVFQEPMSALDPVFTVGHQLVECLLAHRSTSRRAAREAAIEMLEAVGIPLPEQRFGEYPHQLSGGMRQRVMIAIALICRPRLLIADEPTTAVDVTIQAQILELLRDLTRQHGTAVLFITHDLGVVAELCDRMVTLYAGETVESGPVADVLRAPRHPYTSRLLQAIPRIEARHAELKAIPGRVPPPDAQPPGCAFHPRCDHAADACRENRPELLPIADARSVRCARAAELTLPGVAR</sequence>
<dbReference type="InterPro" id="IPR027417">
    <property type="entry name" value="P-loop_NTPase"/>
</dbReference>
<evidence type="ECO:0000256" key="6">
    <source>
        <dbReference type="ARBA" id="ARBA00022840"/>
    </source>
</evidence>
<dbReference type="Proteomes" id="UP000323946">
    <property type="component" value="Unassembled WGS sequence"/>
</dbReference>
<dbReference type="Gene3D" id="3.40.50.300">
    <property type="entry name" value="P-loop containing nucleotide triphosphate hydrolases"/>
    <property type="match status" value="1"/>
</dbReference>
<name>A0A5M7CAS1_SACHI</name>
<evidence type="ECO:0000313" key="9">
    <source>
        <dbReference type="EMBL" id="KAA5838480.1"/>
    </source>
</evidence>
<comment type="similarity">
    <text evidence="2">Belongs to the ABC transporter superfamily.</text>
</comment>
<evidence type="ECO:0000313" key="10">
    <source>
        <dbReference type="Proteomes" id="UP000323946"/>
    </source>
</evidence>
<dbReference type="InterPro" id="IPR013563">
    <property type="entry name" value="Oligopep_ABC_C"/>
</dbReference>
<dbReference type="CDD" id="cd03257">
    <property type="entry name" value="ABC_NikE_OppD_transporters"/>
    <property type="match status" value="1"/>
</dbReference>
<dbReference type="PANTHER" id="PTHR43297">
    <property type="entry name" value="OLIGOPEPTIDE TRANSPORT ATP-BINDING PROTEIN APPD"/>
    <property type="match status" value="1"/>
</dbReference>
<evidence type="ECO:0000256" key="5">
    <source>
        <dbReference type="ARBA" id="ARBA00022741"/>
    </source>
</evidence>
<dbReference type="SMART" id="SM00382">
    <property type="entry name" value="AAA"/>
    <property type="match status" value="1"/>
</dbReference>
<dbReference type="OrthoDB" id="3677453at2"/>
<dbReference type="EMBL" id="VWPH01000001">
    <property type="protein sequence ID" value="KAA5838480.1"/>
    <property type="molecule type" value="Genomic_DNA"/>
</dbReference>
<protein>
    <submittedName>
        <fullName evidence="9">ABC transporter ATP-binding protein</fullName>
    </submittedName>
</protein>